<name>A0AAD0RI42_PSEO7</name>
<evidence type="ECO:0000313" key="2">
    <source>
        <dbReference type="Proteomes" id="UP000258102"/>
    </source>
</evidence>
<dbReference type="AlphaFoldDB" id="A0AAD0RI42"/>
<dbReference type="Proteomes" id="UP000258102">
    <property type="component" value="Chromosome 1"/>
</dbReference>
<protein>
    <submittedName>
        <fullName evidence="1">Uncharacterized protein</fullName>
    </submittedName>
</protein>
<reference evidence="1 2" key="1">
    <citation type="submission" date="2018-08" db="EMBL/GenBank/DDBJ databases">
        <title>Whole Genome Sequences of Two Pseudoalteromonas piscicida Strains, DE1-A and DE2-A, which Exhibit Strong Antibacterial Activity against Vibrio vulnificus.</title>
        <authorList>
            <person name="Richards G.P."/>
            <person name="Needleman D.S."/>
            <person name="Watson M.A."/>
            <person name="Polson S.W."/>
        </authorList>
    </citation>
    <scope>NUCLEOTIDE SEQUENCE [LARGE SCALE GENOMIC DNA]</scope>
    <source>
        <strain evidence="1 2">DE2-A</strain>
    </source>
</reference>
<gene>
    <name evidence="1" type="ORF">D0511_07955</name>
</gene>
<dbReference type="KEGG" id="ppis:B1L02_09810"/>
<evidence type="ECO:0000313" key="1">
    <source>
        <dbReference type="EMBL" id="AXR02005.1"/>
    </source>
</evidence>
<proteinExistence type="predicted"/>
<accession>A0AAD0RI42</accession>
<dbReference type="EMBL" id="CP031761">
    <property type="protein sequence ID" value="AXR02005.1"/>
    <property type="molecule type" value="Genomic_DNA"/>
</dbReference>
<organism evidence="1 2">
    <name type="scientific">Pseudoalteromonas piscicida</name>
    <dbReference type="NCBI Taxonomy" id="43662"/>
    <lineage>
        <taxon>Bacteria</taxon>
        <taxon>Pseudomonadati</taxon>
        <taxon>Pseudomonadota</taxon>
        <taxon>Gammaproteobacteria</taxon>
        <taxon>Alteromonadales</taxon>
        <taxon>Pseudoalteromonadaceae</taxon>
        <taxon>Pseudoalteromonas</taxon>
    </lineage>
</organism>
<sequence>MNFIDIRTSMYIKTLCSNATGFFYVRFKKPREVNSLLPQHKHSAIWWEVVYPPMACNEVLAKKHVHQSPFQHSLPPDTQR</sequence>